<comment type="subcellular location">
    <subcellularLocation>
        <location evidence="1">Cell membrane</location>
        <topology evidence="1">Multi-pass membrane protein</topology>
    </subcellularLocation>
</comment>
<feature type="transmembrane region" description="Helical" evidence="7">
    <location>
        <begin position="118"/>
        <end position="139"/>
    </location>
</feature>
<dbReference type="PANTHER" id="PTHR30250:SF10">
    <property type="entry name" value="LIPOPOLYSACCHARIDE BIOSYNTHESIS PROTEIN WZXC"/>
    <property type="match status" value="1"/>
</dbReference>
<proteinExistence type="inferred from homology"/>
<dbReference type="Pfam" id="PF13440">
    <property type="entry name" value="Polysacc_synt_3"/>
    <property type="match status" value="1"/>
</dbReference>
<feature type="transmembrane region" description="Helical" evidence="7">
    <location>
        <begin position="151"/>
        <end position="168"/>
    </location>
</feature>
<keyword evidence="3" id="KW-1003">Cell membrane</keyword>
<accession>A0A2W5DR31</accession>
<feature type="transmembrane region" description="Helical" evidence="7">
    <location>
        <begin position="247"/>
        <end position="270"/>
    </location>
</feature>
<keyword evidence="6 7" id="KW-0472">Membrane</keyword>
<evidence type="ECO:0000256" key="4">
    <source>
        <dbReference type="ARBA" id="ARBA00022692"/>
    </source>
</evidence>
<evidence type="ECO:0000256" key="3">
    <source>
        <dbReference type="ARBA" id="ARBA00022475"/>
    </source>
</evidence>
<feature type="transmembrane region" description="Helical" evidence="7">
    <location>
        <begin position="47"/>
        <end position="71"/>
    </location>
</feature>
<evidence type="ECO:0000313" key="9">
    <source>
        <dbReference type="Proteomes" id="UP000249633"/>
    </source>
</evidence>
<dbReference type="PANTHER" id="PTHR30250">
    <property type="entry name" value="PST FAMILY PREDICTED COLANIC ACID TRANSPORTER"/>
    <property type="match status" value="1"/>
</dbReference>
<protein>
    <recommendedName>
        <fullName evidence="10">Polysaccharide biosynthesis protein</fullName>
    </recommendedName>
</protein>
<name>A0A2W5DR31_9BURK</name>
<sequence length="476" mass="49145">MSAAQASEGGYRRSLQIQLLSSLAGSVTRFGVSLVLARLLLPAELGLFAMAAALAGLVQLACGLGLSAWLQRAGPLEEAAWRACLGLLVAATGGALLVQAGLAGWAARHFGQPALRELLWVLSLGLLATPVSVTMSALLQRDYAAGRIAAVSRLGALAHALAAVGLAAAGWGALALACAQVLNNLVCAAAYWGLRPAALRWQPTLRGSRPLLRFALPMLAGQGLAALNQALPALLLGRLGSAAQVGWMARAQGLVGLLQAVIGGVMNFGALRRFSHADRAVVAARLLQATALLTGLAWPVLALTVVLREPLIDALYGPAWHASAAAVPPLALALALSLLSNYVAPLLAAQGRPGRMAGLELLQLLARGGLVLLLFDGTLSAFAWALAWAAVLVTPLQLHGLMRQLGLAWWRLLPALAPAAATAGGVAVVTAWARPLGPGLAALSGGLAMLALLAALHRPWRAELRQLARLRMTSRK</sequence>
<keyword evidence="4 7" id="KW-0812">Transmembrane</keyword>
<dbReference type="GO" id="GO:0005886">
    <property type="term" value="C:plasma membrane"/>
    <property type="evidence" value="ECO:0007669"/>
    <property type="project" value="UniProtKB-SubCell"/>
</dbReference>
<evidence type="ECO:0000256" key="1">
    <source>
        <dbReference type="ARBA" id="ARBA00004651"/>
    </source>
</evidence>
<evidence type="ECO:0008006" key="10">
    <source>
        <dbReference type="Google" id="ProtNLM"/>
    </source>
</evidence>
<dbReference type="Proteomes" id="UP000249633">
    <property type="component" value="Unassembled WGS sequence"/>
</dbReference>
<reference evidence="8 9" key="1">
    <citation type="submission" date="2017-08" db="EMBL/GenBank/DDBJ databases">
        <title>Infants hospitalized years apart are colonized by the same room-sourced microbial strains.</title>
        <authorList>
            <person name="Brooks B."/>
            <person name="Olm M.R."/>
            <person name="Firek B.A."/>
            <person name="Baker R."/>
            <person name="Thomas B.C."/>
            <person name="Morowitz M.J."/>
            <person name="Banfield J.F."/>
        </authorList>
    </citation>
    <scope>NUCLEOTIDE SEQUENCE [LARGE SCALE GENOMIC DNA]</scope>
    <source>
        <strain evidence="8">S2_012_000_R2_81</strain>
    </source>
</reference>
<organism evidence="8 9">
    <name type="scientific">Roseateles depolymerans</name>
    <dbReference type="NCBI Taxonomy" id="76731"/>
    <lineage>
        <taxon>Bacteria</taxon>
        <taxon>Pseudomonadati</taxon>
        <taxon>Pseudomonadota</taxon>
        <taxon>Betaproteobacteria</taxon>
        <taxon>Burkholderiales</taxon>
        <taxon>Sphaerotilaceae</taxon>
        <taxon>Roseateles</taxon>
    </lineage>
</organism>
<dbReference type="InterPro" id="IPR050833">
    <property type="entry name" value="Poly_Biosynth_Transport"/>
</dbReference>
<feature type="transmembrane region" description="Helical" evidence="7">
    <location>
        <begin position="319"/>
        <end position="344"/>
    </location>
</feature>
<evidence type="ECO:0000256" key="2">
    <source>
        <dbReference type="ARBA" id="ARBA00007430"/>
    </source>
</evidence>
<feature type="transmembrane region" description="Helical" evidence="7">
    <location>
        <begin position="282"/>
        <end position="307"/>
    </location>
</feature>
<dbReference type="AlphaFoldDB" id="A0A2W5DR31"/>
<evidence type="ECO:0000256" key="7">
    <source>
        <dbReference type="SAM" id="Phobius"/>
    </source>
</evidence>
<keyword evidence="5 7" id="KW-1133">Transmembrane helix</keyword>
<comment type="caution">
    <text evidence="8">The sequence shown here is derived from an EMBL/GenBank/DDBJ whole genome shotgun (WGS) entry which is preliminary data.</text>
</comment>
<feature type="transmembrane region" description="Helical" evidence="7">
    <location>
        <begin position="381"/>
        <end position="400"/>
    </location>
</feature>
<evidence type="ECO:0000313" key="8">
    <source>
        <dbReference type="EMBL" id="PZP30940.1"/>
    </source>
</evidence>
<evidence type="ECO:0000256" key="6">
    <source>
        <dbReference type="ARBA" id="ARBA00023136"/>
    </source>
</evidence>
<evidence type="ECO:0000256" key="5">
    <source>
        <dbReference type="ARBA" id="ARBA00022989"/>
    </source>
</evidence>
<dbReference type="EMBL" id="QFOD01000012">
    <property type="protein sequence ID" value="PZP30940.1"/>
    <property type="molecule type" value="Genomic_DNA"/>
</dbReference>
<feature type="transmembrane region" description="Helical" evidence="7">
    <location>
        <begin position="20"/>
        <end position="41"/>
    </location>
</feature>
<comment type="similarity">
    <text evidence="2">Belongs to the polysaccharide synthase family.</text>
</comment>
<feature type="transmembrane region" description="Helical" evidence="7">
    <location>
        <begin position="83"/>
        <end position="106"/>
    </location>
</feature>
<gene>
    <name evidence="8" type="ORF">DI603_13475</name>
</gene>
<feature type="transmembrane region" description="Helical" evidence="7">
    <location>
        <begin position="439"/>
        <end position="456"/>
    </location>
</feature>
<feature type="transmembrane region" description="Helical" evidence="7">
    <location>
        <begin position="412"/>
        <end position="433"/>
    </location>
</feature>